<sequence>MSAAGGIVVIFGIVVLCGFCGMIGFLFLTAGLVGAAFRKDIIFKVMIGVSVLFLMVPVVFGMLTAGKFL</sequence>
<name>A0A916Q7P6_9FIRM</name>
<dbReference type="Proteomes" id="UP000613208">
    <property type="component" value="Unassembled WGS sequence"/>
</dbReference>
<proteinExistence type="predicted"/>
<evidence type="ECO:0000256" key="1">
    <source>
        <dbReference type="SAM" id="Phobius"/>
    </source>
</evidence>
<protein>
    <submittedName>
        <fullName evidence="2">Uncharacterized protein</fullName>
    </submittedName>
</protein>
<reference evidence="2" key="1">
    <citation type="submission" date="2020-06" db="EMBL/GenBank/DDBJ databases">
        <title>Characterization of fructooligosaccharide metabolism and fructooligosaccharide-degrading enzymes in human commensal butyrate producers.</title>
        <authorList>
            <person name="Tanno H."/>
            <person name="Fujii T."/>
            <person name="Hirano K."/>
            <person name="Maeno S."/>
            <person name="Tonozuka T."/>
            <person name="Sakamoto M."/>
            <person name="Ohkuma M."/>
            <person name="Tochio T."/>
            <person name="Endo A."/>
        </authorList>
    </citation>
    <scope>NUCLEOTIDE SEQUENCE</scope>
    <source>
        <strain evidence="2">JCM 17466</strain>
    </source>
</reference>
<dbReference type="RefSeq" id="WP_201310297.1">
    <property type="nucleotide sequence ID" value="NZ_BLYI01000024.1"/>
</dbReference>
<evidence type="ECO:0000313" key="3">
    <source>
        <dbReference type="Proteomes" id="UP000613208"/>
    </source>
</evidence>
<gene>
    <name evidence="2" type="ORF">ANBU17_09180</name>
</gene>
<dbReference type="EMBL" id="BLYI01000024">
    <property type="protein sequence ID" value="GFO84571.1"/>
    <property type="molecule type" value="Genomic_DNA"/>
</dbReference>
<feature type="transmembrane region" description="Helical" evidence="1">
    <location>
        <begin position="6"/>
        <end position="29"/>
    </location>
</feature>
<keyword evidence="1" id="KW-0812">Transmembrane</keyword>
<accession>A0A916Q7P6</accession>
<keyword evidence="3" id="KW-1185">Reference proteome</keyword>
<organism evidence="2 3">
    <name type="scientific">Anaerostipes butyraticus</name>
    <dbReference type="NCBI Taxonomy" id="645466"/>
    <lineage>
        <taxon>Bacteria</taxon>
        <taxon>Bacillati</taxon>
        <taxon>Bacillota</taxon>
        <taxon>Clostridia</taxon>
        <taxon>Lachnospirales</taxon>
        <taxon>Lachnospiraceae</taxon>
        <taxon>Anaerostipes</taxon>
    </lineage>
</organism>
<evidence type="ECO:0000313" key="2">
    <source>
        <dbReference type="EMBL" id="GFO84571.1"/>
    </source>
</evidence>
<comment type="caution">
    <text evidence="2">The sequence shown here is derived from an EMBL/GenBank/DDBJ whole genome shotgun (WGS) entry which is preliminary data.</text>
</comment>
<dbReference type="AlphaFoldDB" id="A0A916Q7P6"/>
<keyword evidence="1" id="KW-0472">Membrane</keyword>
<keyword evidence="1" id="KW-1133">Transmembrane helix</keyword>
<feature type="transmembrane region" description="Helical" evidence="1">
    <location>
        <begin position="41"/>
        <end position="63"/>
    </location>
</feature>